<sequence length="52" mass="5815">MLDSSNEPANTVTHPTIAKQPAQQALRAQQRGRTKLLTSTFRSALNRPERIL</sequence>
<evidence type="ECO:0000256" key="1">
    <source>
        <dbReference type="SAM" id="MobiDB-lite"/>
    </source>
</evidence>
<protein>
    <submittedName>
        <fullName evidence="2">Uncharacterized protein</fullName>
    </submittedName>
</protein>
<feature type="compositionally biased region" description="Low complexity" evidence="1">
    <location>
        <begin position="20"/>
        <end position="31"/>
    </location>
</feature>
<evidence type="ECO:0000313" key="2">
    <source>
        <dbReference type="EMBL" id="CUS55140.1"/>
    </source>
</evidence>
<reference evidence="2" key="1">
    <citation type="submission" date="2015-10" db="EMBL/GenBank/DDBJ databases">
        <authorList>
            <person name="Gilbert D.G."/>
        </authorList>
    </citation>
    <scope>NUCLEOTIDE SEQUENCE</scope>
</reference>
<proteinExistence type="predicted"/>
<dbReference type="EMBL" id="CZRL01000120">
    <property type="protein sequence ID" value="CUS55140.1"/>
    <property type="molecule type" value="Genomic_DNA"/>
</dbReference>
<feature type="region of interest" description="Disordered" evidence="1">
    <location>
        <begin position="1"/>
        <end position="52"/>
    </location>
</feature>
<accession>A0A160TUR4</accession>
<feature type="compositionally biased region" description="Polar residues" evidence="1">
    <location>
        <begin position="1"/>
        <end position="14"/>
    </location>
</feature>
<name>A0A160TUR4_9ZZZZ</name>
<gene>
    <name evidence="2" type="ORF">MGWOODY_XGa2208</name>
</gene>
<organism evidence="2">
    <name type="scientific">hydrothermal vent metagenome</name>
    <dbReference type="NCBI Taxonomy" id="652676"/>
    <lineage>
        <taxon>unclassified sequences</taxon>
        <taxon>metagenomes</taxon>
        <taxon>ecological metagenomes</taxon>
    </lineage>
</organism>
<dbReference type="AlphaFoldDB" id="A0A160TUR4"/>